<evidence type="ECO:0000313" key="3">
    <source>
        <dbReference type="Proteomes" id="UP000317638"/>
    </source>
</evidence>
<sequence length="247" mass="24062">MTDPEDVWAEVARRAAVSRFSGATADDDDVLVNQELREAQLNPNRQGGQGGVGGPGMMPPMMMGGIGAGGAGGAAPSGGGLGGGAAAAAASSTRPPQASTGLGVQAAQAPLAEEVPEEPEVPGIGGGVGGGGTGGGLPEGGAPAGGGAGPADGFSADPVAVRGIASKWAELAQEIHSLESPAFDAALGLVLPPERPQQAVTEQVRAWTTGAGAEFDALVSRLHDVAAQYEAVEETGAAEIRKETADG</sequence>
<name>A0A553K060_9ACTN</name>
<feature type="compositionally biased region" description="Gly residues" evidence="1">
    <location>
        <begin position="47"/>
        <end position="56"/>
    </location>
</feature>
<dbReference type="AlphaFoldDB" id="A0A553K060"/>
<feature type="region of interest" description="Disordered" evidence="1">
    <location>
        <begin position="80"/>
        <end position="106"/>
    </location>
</feature>
<feature type="region of interest" description="Disordered" evidence="1">
    <location>
        <begin position="36"/>
        <end position="56"/>
    </location>
</feature>
<feature type="compositionally biased region" description="Polar residues" evidence="1">
    <location>
        <begin position="91"/>
        <end position="102"/>
    </location>
</feature>
<dbReference type="EMBL" id="VKKG01000003">
    <property type="protein sequence ID" value="TRY18077.1"/>
    <property type="molecule type" value="Genomic_DNA"/>
</dbReference>
<protein>
    <submittedName>
        <fullName evidence="2">Uncharacterized protein</fullName>
    </submittedName>
</protein>
<gene>
    <name evidence="2" type="ORF">FOJ82_08445</name>
</gene>
<dbReference type="OrthoDB" id="3734642at2"/>
<evidence type="ECO:0000313" key="2">
    <source>
        <dbReference type="EMBL" id="TRY18077.1"/>
    </source>
</evidence>
<keyword evidence="3" id="KW-1185">Reference proteome</keyword>
<comment type="caution">
    <text evidence="2">The sequence shown here is derived from an EMBL/GenBank/DDBJ whole genome shotgun (WGS) entry which is preliminary data.</text>
</comment>
<evidence type="ECO:0000256" key="1">
    <source>
        <dbReference type="SAM" id="MobiDB-lite"/>
    </source>
</evidence>
<organism evidence="2 3">
    <name type="scientific">Tessaracoccus rhinocerotis</name>
    <dbReference type="NCBI Taxonomy" id="1689449"/>
    <lineage>
        <taxon>Bacteria</taxon>
        <taxon>Bacillati</taxon>
        <taxon>Actinomycetota</taxon>
        <taxon>Actinomycetes</taxon>
        <taxon>Propionibacteriales</taxon>
        <taxon>Propionibacteriaceae</taxon>
        <taxon>Tessaracoccus</taxon>
    </lineage>
</organism>
<dbReference type="Proteomes" id="UP000317638">
    <property type="component" value="Unassembled WGS sequence"/>
</dbReference>
<accession>A0A553K060</accession>
<dbReference type="RefSeq" id="WP_143938053.1">
    <property type="nucleotide sequence ID" value="NZ_VKKG01000003.1"/>
</dbReference>
<reference evidence="2 3" key="1">
    <citation type="submission" date="2019-07" db="EMBL/GenBank/DDBJ databases">
        <authorList>
            <person name="Zhou L.-Y."/>
        </authorList>
    </citation>
    <scope>NUCLEOTIDE SEQUENCE [LARGE SCALE GENOMIC DNA]</scope>
    <source>
        <strain evidence="2 3">YIM 101269</strain>
    </source>
</reference>
<proteinExistence type="predicted"/>